<proteinExistence type="predicted"/>
<organism evidence="1 2">
    <name type="scientific">Marinihelvus fidelis</name>
    <dbReference type="NCBI Taxonomy" id="2613842"/>
    <lineage>
        <taxon>Bacteria</taxon>
        <taxon>Pseudomonadati</taxon>
        <taxon>Pseudomonadota</taxon>
        <taxon>Gammaproteobacteria</taxon>
        <taxon>Chromatiales</taxon>
        <taxon>Wenzhouxiangellaceae</taxon>
        <taxon>Marinihelvus</taxon>
    </lineage>
</organism>
<name>A0A5N0TAK9_9GAMM</name>
<evidence type="ECO:0000313" key="1">
    <source>
        <dbReference type="EMBL" id="KAA9132002.1"/>
    </source>
</evidence>
<protein>
    <recommendedName>
        <fullName evidence="3">Nuclear transport factor 2 family protein</fullName>
    </recommendedName>
</protein>
<comment type="caution">
    <text evidence="1">The sequence shown here is derived from an EMBL/GenBank/DDBJ whole genome shotgun (WGS) entry which is preliminary data.</text>
</comment>
<evidence type="ECO:0000313" key="2">
    <source>
        <dbReference type="Proteomes" id="UP000325372"/>
    </source>
</evidence>
<dbReference type="AlphaFoldDB" id="A0A5N0TAK9"/>
<evidence type="ECO:0008006" key="3">
    <source>
        <dbReference type="Google" id="ProtNLM"/>
    </source>
</evidence>
<gene>
    <name evidence="1" type="ORF">F3N42_07475</name>
</gene>
<sequence length="129" mass="14515">MSCSSDSVEDQVRATIDAMETAAEEGAPIAFMGHVAEDFEGRNGQMQRQDFMRFMTLQINRHSRIRAQLFPITVTDDGGNFATATFKVLVTGGGSLIPEEGQVYDVETTWIREGGDWLLWRADWRVVIR</sequence>
<accession>A0A5N0TAK9</accession>
<dbReference type="InterPro" id="IPR032710">
    <property type="entry name" value="NTF2-like_dom_sf"/>
</dbReference>
<dbReference type="EMBL" id="VYXP01000004">
    <property type="protein sequence ID" value="KAA9132002.1"/>
    <property type="molecule type" value="Genomic_DNA"/>
</dbReference>
<dbReference type="SUPFAM" id="SSF54427">
    <property type="entry name" value="NTF2-like"/>
    <property type="match status" value="1"/>
</dbReference>
<reference evidence="1 2" key="1">
    <citation type="submission" date="2019-09" db="EMBL/GenBank/DDBJ databases">
        <title>Wenzhouxiangella sp. Genome sequencing and assembly.</title>
        <authorList>
            <person name="Zhang R."/>
        </authorList>
    </citation>
    <scope>NUCLEOTIDE SEQUENCE [LARGE SCALE GENOMIC DNA]</scope>
    <source>
        <strain evidence="1 2">W260</strain>
    </source>
</reference>
<dbReference type="Gene3D" id="3.10.450.50">
    <property type="match status" value="1"/>
</dbReference>
<dbReference type="Proteomes" id="UP000325372">
    <property type="component" value="Unassembled WGS sequence"/>
</dbReference>
<keyword evidence="2" id="KW-1185">Reference proteome</keyword>